<sequence length="49" mass="5487">MHPDQWCEIIAFGTMSDFNRDFASWGLDAAIASSTGDAFWWRSAAIAVY</sequence>
<keyword evidence="2" id="KW-1185">Reference proteome</keyword>
<dbReference type="RefSeq" id="WP_194198668.1">
    <property type="nucleotide sequence ID" value="NZ_CP045226.1"/>
</dbReference>
<dbReference type="AlphaFoldDB" id="A0A5P8W954"/>
<evidence type="ECO:0000313" key="1">
    <source>
        <dbReference type="EMBL" id="QFS48726.1"/>
    </source>
</evidence>
<organism evidence="1 2">
    <name type="scientific">Nostoc sphaeroides CCNUC1</name>
    <dbReference type="NCBI Taxonomy" id="2653204"/>
    <lineage>
        <taxon>Bacteria</taxon>
        <taxon>Bacillati</taxon>
        <taxon>Cyanobacteriota</taxon>
        <taxon>Cyanophyceae</taxon>
        <taxon>Nostocales</taxon>
        <taxon>Nostocaceae</taxon>
        <taxon>Nostoc</taxon>
    </lineage>
</organism>
<evidence type="ECO:0000313" key="2">
    <source>
        <dbReference type="Proteomes" id="UP000326678"/>
    </source>
</evidence>
<dbReference type="Proteomes" id="UP000326678">
    <property type="component" value="Chromosome Gxm1"/>
</dbReference>
<name>A0A5P8W954_9NOSO</name>
<accession>A0A5P8W954</accession>
<dbReference type="EMBL" id="CP045226">
    <property type="protein sequence ID" value="QFS48726.1"/>
    <property type="molecule type" value="Genomic_DNA"/>
</dbReference>
<gene>
    <name evidence="1" type="ORF">GXM_06220</name>
</gene>
<reference evidence="1 2" key="1">
    <citation type="submission" date="2019-10" db="EMBL/GenBank/DDBJ databases">
        <title>Genomic and transcriptomic insights into the perfect genentic adaptation of a filamentous nitrogen-fixing cyanobacterium to rice fields.</title>
        <authorList>
            <person name="Chen Z."/>
        </authorList>
    </citation>
    <scope>NUCLEOTIDE SEQUENCE [LARGE SCALE GENOMIC DNA]</scope>
    <source>
        <strain evidence="1">CCNUC1</strain>
    </source>
</reference>
<protein>
    <submittedName>
        <fullName evidence="1">Uncharacterized protein</fullName>
    </submittedName>
</protein>
<proteinExistence type="predicted"/>
<dbReference type="KEGG" id="nsh:GXM_06220"/>